<gene>
    <name evidence="1" type="ORF">LCGC14_1449350</name>
</gene>
<dbReference type="EMBL" id="LAZR01009963">
    <property type="protein sequence ID" value="KKM69585.1"/>
    <property type="molecule type" value="Genomic_DNA"/>
</dbReference>
<dbReference type="AlphaFoldDB" id="A0A0F9LYV1"/>
<sequence length="92" mass="10872">MFKDFFKRRKMRVVRYGEITAVFSTSHSIGEMTGQYSIIFFENDNGKREYTVKGSLSCYFDKTPYFTHCETWKHTGLLPEWAKDPVAEKLSR</sequence>
<reference evidence="1" key="1">
    <citation type="journal article" date="2015" name="Nature">
        <title>Complex archaea that bridge the gap between prokaryotes and eukaryotes.</title>
        <authorList>
            <person name="Spang A."/>
            <person name="Saw J.H."/>
            <person name="Jorgensen S.L."/>
            <person name="Zaremba-Niedzwiedzka K."/>
            <person name="Martijn J."/>
            <person name="Lind A.E."/>
            <person name="van Eijk R."/>
            <person name="Schleper C."/>
            <person name="Guy L."/>
            <person name="Ettema T.J."/>
        </authorList>
    </citation>
    <scope>NUCLEOTIDE SEQUENCE</scope>
</reference>
<protein>
    <submittedName>
        <fullName evidence="1">Uncharacterized protein</fullName>
    </submittedName>
</protein>
<name>A0A0F9LYV1_9ZZZZ</name>
<comment type="caution">
    <text evidence="1">The sequence shown here is derived from an EMBL/GenBank/DDBJ whole genome shotgun (WGS) entry which is preliminary data.</text>
</comment>
<evidence type="ECO:0000313" key="1">
    <source>
        <dbReference type="EMBL" id="KKM69585.1"/>
    </source>
</evidence>
<organism evidence="1">
    <name type="scientific">marine sediment metagenome</name>
    <dbReference type="NCBI Taxonomy" id="412755"/>
    <lineage>
        <taxon>unclassified sequences</taxon>
        <taxon>metagenomes</taxon>
        <taxon>ecological metagenomes</taxon>
    </lineage>
</organism>
<proteinExistence type="predicted"/>
<accession>A0A0F9LYV1</accession>